<dbReference type="Proteomes" id="UP000789920">
    <property type="component" value="Unassembled WGS sequence"/>
</dbReference>
<sequence length="189" mass="21340">MANYFESGNNLVSATLRTKLNSFDISIPNPVRRLPLFINHAQSTALKKKLQDQLNENTAQIQLTADLNTELAKRRLELERQIKELDKIEFNEIPQGLGSNLIDVEKPTAFSTTSSGRGSRRDRNTAKGHQIGIEFATEIGQGLLQEVKRLQTLLHEKEAITKGLEAEKAELERTVEQLNKNLRAHQESK</sequence>
<dbReference type="EMBL" id="CAJVQC010073794">
    <property type="protein sequence ID" value="CAG8812532.1"/>
    <property type="molecule type" value="Genomic_DNA"/>
</dbReference>
<organism evidence="1 2">
    <name type="scientific">Racocetra persica</name>
    <dbReference type="NCBI Taxonomy" id="160502"/>
    <lineage>
        <taxon>Eukaryota</taxon>
        <taxon>Fungi</taxon>
        <taxon>Fungi incertae sedis</taxon>
        <taxon>Mucoromycota</taxon>
        <taxon>Glomeromycotina</taxon>
        <taxon>Glomeromycetes</taxon>
        <taxon>Diversisporales</taxon>
        <taxon>Gigasporaceae</taxon>
        <taxon>Racocetra</taxon>
    </lineage>
</organism>
<name>A0ACA9RVG1_9GLOM</name>
<proteinExistence type="predicted"/>
<reference evidence="1" key="1">
    <citation type="submission" date="2021-06" db="EMBL/GenBank/DDBJ databases">
        <authorList>
            <person name="Kallberg Y."/>
            <person name="Tangrot J."/>
            <person name="Rosling A."/>
        </authorList>
    </citation>
    <scope>NUCLEOTIDE SEQUENCE</scope>
    <source>
        <strain evidence="1">MA461A</strain>
    </source>
</reference>
<evidence type="ECO:0000313" key="2">
    <source>
        <dbReference type="Proteomes" id="UP000789920"/>
    </source>
</evidence>
<protein>
    <submittedName>
        <fullName evidence="1">26784_t:CDS:1</fullName>
    </submittedName>
</protein>
<comment type="caution">
    <text evidence="1">The sequence shown here is derived from an EMBL/GenBank/DDBJ whole genome shotgun (WGS) entry which is preliminary data.</text>
</comment>
<accession>A0ACA9RVG1</accession>
<feature type="non-terminal residue" evidence="1">
    <location>
        <position position="189"/>
    </location>
</feature>
<gene>
    <name evidence="1" type="ORF">RPERSI_LOCUS23547</name>
</gene>
<evidence type="ECO:0000313" key="1">
    <source>
        <dbReference type="EMBL" id="CAG8812532.1"/>
    </source>
</evidence>
<keyword evidence="2" id="KW-1185">Reference proteome</keyword>